<dbReference type="OrthoDB" id="9804207at2"/>
<evidence type="ECO:0000256" key="2">
    <source>
        <dbReference type="ARBA" id="ARBA00022630"/>
    </source>
</evidence>
<dbReference type="PANTHER" id="PTHR43821:SF1">
    <property type="entry name" value="NAD(P)H NITROREDUCTASE YDJA-RELATED"/>
    <property type="match status" value="1"/>
</dbReference>
<keyword evidence="4 7" id="KW-0521">NADP</keyword>
<reference evidence="10 11" key="1">
    <citation type="submission" date="2019-03" db="EMBL/GenBank/DDBJ databases">
        <title>Genomic Encyclopedia of Type Strains, Phase IV (KMG-IV): sequencing the most valuable type-strain genomes for metagenomic binning, comparative biology and taxonomic classification.</title>
        <authorList>
            <person name="Goeker M."/>
        </authorList>
    </citation>
    <scope>NUCLEOTIDE SEQUENCE [LARGE SCALE GENOMIC DNA]</scope>
    <source>
        <strain evidence="10 11">DSM 100048</strain>
    </source>
</reference>
<feature type="binding site" description="in other chain" evidence="8">
    <location>
        <begin position="138"/>
        <end position="140"/>
    </location>
    <ligand>
        <name>FMN</name>
        <dbReference type="ChEBI" id="CHEBI:58210"/>
        <note>ligand shared between dimeric partners</note>
    </ligand>
</feature>
<dbReference type="Proteomes" id="UP000294692">
    <property type="component" value="Unassembled WGS sequence"/>
</dbReference>
<evidence type="ECO:0000256" key="7">
    <source>
        <dbReference type="PIRNR" id="PIRNR000232"/>
    </source>
</evidence>
<dbReference type="GO" id="GO:0016491">
    <property type="term" value="F:oxidoreductase activity"/>
    <property type="evidence" value="ECO:0007669"/>
    <property type="project" value="UniProtKB-UniRule"/>
</dbReference>
<protein>
    <recommendedName>
        <fullName evidence="7">Putative NAD(P)H nitroreductase</fullName>
        <ecNumber evidence="7">1.-.-.-</ecNumber>
    </recommendedName>
</protein>
<evidence type="ECO:0000259" key="9">
    <source>
        <dbReference type="Pfam" id="PF00881"/>
    </source>
</evidence>
<dbReference type="InterPro" id="IPR052530">
    <property type="entry name" value="NAD(P)H_nitroreductase"/>
</dbReference>
<keyword evidence="5 7" id="KW-0560">Oxidoreductase</keyword>
<sequence length="193" mass="21192">MSSTSSPIDFLLSRRSVKFVQAPAPSQEELEQILQAAMSAPDHGKLRPWRFKLIQGEAVGKLADTAFRAQAEAGSPVPEQKQQSVRGWLAEVPLMLAIACKLDHSNTKIPEDERLLATGAAVMNILNAAHALGYGAFWSTGLGTYTDAVPETLGFDSLEYRFMGFLAIGTPIDEQFPMTRPDHRQFVSEWTGE</sequence>
<keyword evidence="3 7" id="KW-0288">FMN</keyword>
<comment type="similarity">
    <text evidence="1 7">Belongs to the nitroreductase family.</text>
</comment>
<dbReference type="Gene3D" id="3.40.109.10">
    <property type="entry name" value="NADH Oxidase"/>
    <property type="match status" value="1"/>
</dbReference>
<evidence type="ECO:0000256" key="1">
    <source>
        <dbReference type="ARBA" id="ARBA00007118"/>
    </source>
</evidence>
<dbReference type="InterPro" id="IPR000415">
    <property type="entry name" value="Nitroreductase-like"/>
</dbReference>
<evidence type="ECO:0000256" key="6">
    <source>
        <dbReference type="ARBA" id="ARBA00023027"/>
    </source>
</evidence>
<keyword evidence="6 7" id="KW-0520">NAD</keyword>
<dbReference type="PIRSF" id="PIRSF000232">
    <property type="entry name" value="YdjA"/>
    <property type="match status" value="1"/>
</dbReference>
<dbReference type="CDD" id="cd02135">
    <property type="entry name" value="YdjA-like"/>
    <property type="match status" value="1"/>
</dbReference>
<organism evidence="10 11">
    <name type="scientific">Paracandidimonas soli</name>
    <dbReference type="NCBI Taxonomy" id="1917182"/>
    <lineage>
        <taxon>Bacteria</taxon>
        <taxon>Pseudomonadati</taxon>
        <taxon>Pseudomonadota</taxon>
        <taxon>Betaproteobacteria</taxon>
        <taxon>Burkholderiales</taxon>
        <taxon>Alcaligenaceae</taxon>
        <taxon>Paracandidimonas</taxon>
    </lineage>
</organism>
<dbReference type="InterPro" id="IPR029479">
    <property type="entry name" value="Nitroreductase"/>
</dbReference>
<evidence type="ECO:0000256" key="4">
    <source>
        <dbReference type="ARBA" id="ARBA00022857"/>
    </source>
</evidence>
<evidence type="ECO:0000256" key="5">
    <source>
        <dbReference type="ARBA" id="ARBA00023002"/>
    </source>
</evidence>
<dbReference type="EC" id="1.-.-.-" evidence="7"/>
<evidence type="ECO:0000256" key="3">
    <source>
        <dbReference type="ARBA" id="ARBA00022643"/>
    </source>
</evidence>
<dbReference type="EMBL" id="SMBX01000002">
    <property type="protein sequence ID" value="TCV01807.1"/>
    <property type="molecule type" value="Genomic_DNA"/>
</dbReference>
<comment type="caution">
    <text evidence="10">The sequence shown here is derived from an EMBL/GenBank/DDBJ whole genome shotgun (WGS) entry which is preliminary data.</text>
</comment>
<accession>A0A4R3V9B5</accession>
<keyword evidence="2 7" id="KW-0285">Flavoprotein</keyword>
<feature type="binding site" description="in other chain" evidence="8">
    <location>
        <begin position="14"/>
        <end position="16"/>
    </location>
    <ligand>
        <name>FMN</name>
        <dbReference type="ChEBI" id="CHEBI:58210"/>
        <note>ligand shared between dimeric partners</note>
    </ligand>
</feature>
<dbReference type="InterPro" id="IPR026021">
    <property type="entry name" value="YdjA-like"/>
</dbReference>
<name>A0A4R3V9B5_9BURK</name>
<evidence type="ECO:0000256" key="8">
    <source>
        <dbReference type="PIRSR" id="PIRSR000232-1"/>
    </source>
</evidence>
<keyword evidence="11" id="KW-1185">Reference proteome</keyword>
<proteinExistence type="inferred from homology"/>
<evidence type="ECO:0000313" key="11">
    <source>
        <dbReference type="Proteomes" id="UP000294692"/>
    </source>
</evidence>
<dbReference type="PANTHER" id="PTHR43821">
    <property type="entry name" value="NAD(P)H NITROREDUCTASE YDJA-RELATED"/>
    <property type="match status" value="1"/>
</dbReference>
<dbReference type="SUPFAM" id="SSF55469">
    <property type="entry name" value="FMN-dependent nitroreductase-like"/>
    <property type="match status" value="1"/>
</dbReference>
<feature type="binding site" evidence="8">
    <location>
        <position position="43"/>
    </location>
    <ligand>
        <name>FMN</name>
        <dbReference type="ChEBI" id="CHEBI:58210"/>
        <note>ligand shared between dimeric partners</note>
    </ligand>
</feature>
<dbReference type="Pfam" id="PF00881">
    <property type="entry name" value="Nitroreductase"/>
    <property type="match status" value="1"/>
</dbReference>
<comment type="cofactor">
    <cofactor evidence="8">
        <name>FMN</name>
        <dbReference type="ChEBI" id="CHEBI:58210"/>
    </cofactor>
    <text evidence="8">Binds 1 FMN per subunit.</text>
</comment>
<gene>
    <name evidence="10" type="ORF">EV686_102520</name>
</gene>
<dbReference type="AlphaFoldDB" id="A0A4R3V9B5"/>
<evidence type="ECO:0000313" key="10">
    <source>
        <dbReference type="EMBL" id="TCV01807.1"/>
    </source>
</evidence>
<feature type="domain" description="Nitroreductase" evidence="9">
    <location>
        <begin position="12"/>
        <end position="169"/>
    </location>
</feature>
<dbReference type="RefSeq" id="WP_132474625.1">
    <property type="nucleotide sequence ID" value="NZ_JBEBWM010000011.1"/>
</dbReference>